<protein>
    <submittedName>
        <fullName evidence="1">Uncharacterized protein</fullName>
    </submittedName>
</protein>
<dbReference type="EMBL" id="JADCNM010000002">
    <property type="protein sequence ID" value="KAG0494159.1"/>
    <property type="molecule type" value="Genomic_DNA"/>
</dbReference>
<organism evidence="1 2">
    <name type="scientific">Vanilla planifolia</name>
    <name type="common">Vanilla</name>
    <dbReference type="NCBI Taxonomy" id="51239"/>
    <lineage>
        <taxon>Eukaryota</taxon>
        <taxon>Viridiplantae</taxon>
        <taxon>Streptophyta</taxon>
        <taxon>Embryophyta</taxon>
        <taxon>Tracheophyta</taxon>
        <taxon>Spermatophyta</taxon>
        <taxon>Magnoliopsida</taxon>
        <taxon>Liliopsida</taxon>
        <taxon>Asparagales</taxon>
        <taxon>Orchidaceae</taxon>
        <taxon>Vanilloideae</taxon>
        <taxon>Vanilleae</taxon>
        <taxon>Vanilla</taxon>
    </lineage>
</organism>
<dbReference type="OrthoDB" id="775260at2759"/>
<comment type="caution">
    <text evidence="1">The sequence shown here is derived from an EMBL/GenBank/DDBJ whole genome shotgun (WGS) entry which is preliminary data.</text>
</comment>
<name>A0A835RRN2_VANPL</name>
<proteinExistence type="predicted"/>
<evidence type="ECO:0000313" key="1">
    <source>
        <dbReference type="EMBL" id="KAG0494159.1"/>
    </source>
</evidence>
<dbReference type="Proteomes" id="UP000639772">
    <property type="component" value="Unassembled WGS sequence"/>
</dbReference>
<gene>
    <name evidence="1" type="ORF">HPP92_005153</name>
</gene>
<reference evidence="1 2" key="1">
    <citation type="journal article" date="2020" name="Nat. Food">
        <title>A phased Vanilla planifolia genome enables genetic improvement of flavour and production.</title>
        <authorList>
            <person name="Hasing T."/>
            <person name="Tang H."/>
            <person name="Brym M."/>
            <person name="Khazi F."/>
            <person name="Huang T."/>
            <person name="Chambers A.H."/>
        </authorList>
    </citation>
    <scope>NUCLEOTIDE SEQUENCE [LARGE SCALE GENOMIC DNA]</scope>
    <source>
        <tissue evidence="1">Leaf</tissue>
    </source>
</reference>
<sequence>MQGKGLARNFILDAASKLPLLRKLSLDLCDAIEGGFDSPSVWHYHLTFISINQLTITFDSWNIYTTLCSVSALRKILFEYSNDLSMQTSGCAFQHEALGEFKPVHKNTIILEWTSNELRTTVVKERL</sequence>
<dbReference type="AlphaFoldDB" id="A0A835RRN2"/>
<evidence type="ECO:0000313" key="2">
    <source>
        <dbReference type="Proteomes" id="UP000639772"/>
    </source>
</evidence>
<accession>A0A835RRN2</accession>